<dbReference type="Proteomes" id="UP000410492">
    <property type="component" value="Unassembled WGS sequence"/>
</dbReference>
<evidence type="ECO:0000313" key="2">
    <source>
        <dbReference type="EMBL" id="VEN50912.1"/>
    </source>
</evidence>
<proteinExistence type="predicted"/>
<reference evidence="2 3" key="1">
    <citation type="submission" date="2019-01" db="EMBL/GenBank/DDBJ databases">
        <authorList>
            <person name="Sayadi A."/>
        </authorList>
    </citation>
    <scope>NUCLEOTIDE SEQUENCE [LARGE SCALE GENOMIC DNA]</scope>
</reference>
<evidence type="ECO:0000256" key="1">
    <source>
        <dbReference type="SAM" id="MobiDB-lite"/>
    </source>
</evidence>
<dbReference type="EMBL" id="CAACVG010008731">
    <property type="protein sequence ID" value="VEN50912.1"/>
    <property type="molecule type" value="Genomic_DNA"/>
</dbReference>
<keyword evidence="3" id="KW-1185">Reference proteome</keyword>
<name>A0A653CT33_CALMS</name>
<accession>A0A653CT33</accession>
<dbReference type="AlphaFoldDB" id="A0A653CT33"/>
<feature type="region of interest" description="Disordered" evidence="1">
    <location>
        <begin position="75"/>
        <end position="103"/>
    </location>
</feature>
<feature type="compositionally biased region" description="Basic residues" evidence="1">
    <location>
        <begin position="92"/>
        <end position="103"/>
    </location>
</feature>
<evidence type="ECO:0000313" key="3">
    <source>
        <dbReference type="Proteomes" id="UP000410492"/>
    </source>
</evidence>
<organism evidence="2 3">
    <name type="scientific">Callosobruchus maculatus</name>
    <name type="common">Southern cowpea weevil</name>
    <name type="synonym">Pulse bruchid</name>
    <dbReference type="NCBI Taxonomy" id="64391"/>
    <lineage>
        <taxon>Eukaryota</taxon>
        <taxon>Metazoa</taxon>
        <taxon>Ecdysozoa</taxon>
        <taxon>Arthropoda</taxon>
        <taxon>Hexapoda</taxon>
        <taxon>Insecta</taxon>
        <taxon>Pterygota</taxon>
        <taxon>Neoptera</taxon>
        <taxon>Endopterygota</taxon>
        <taxon>Coleoptera</taxon>
        <taxon>Polyphaga</taxon>
        <taxon>Cucujiformia</taxon>
        <taxon>Chrysomeloidea</taxon>
        <taxon>Chrysomelidae</taxon>
        <taxon>Bruchinae</taxon>
        <taxon>Bruchini</taxon>
        <taxon>Callosobruchus</taxon>
    </lineage>
</organism>
<sequence>MYLLPRWFSKRRNLRFRPPRCTLYRCTVESFFVEARVGSLIRCNGGRSGVAWWPVVHHRSCVVLLSCGTRGATRRRYHHNRNKEHHSLSSKLYRKHPHSPPEI</sequence>
<gene>
    <name evidence="2" type="ORF">CALMAC_LOCUS11521</name>
</gene>
<protein>
    <submittedName>
        <fullName evidence="2">Uncharacterized protein</fullName>
    </submittedName>
</protein>
<feature type="compositionally biased region" description="Basic residues" evidence="1">
    <location>
        <begin position="75"/>
        <end position="84"/>
    </location>
</feature>